<dbReference type="EMBL" id="JACVVD010000008">
    <property type="protein sequence ID" value="MBD0382683.1"/>
    <property type="molecule type" value="Genomic_DNA"/>
</dbReference>
<dbReference type="CDD" id="cd24050">
    <property type="entry name" value="ASKHA_NBD_ANMK"/>
    <property type="match status" value="1"/>
</dbReference>
<gene>
    <name evidence="1" type="primary">anmK</name>
    <name evidence="2" type="ORF">ICC18_21425</name>
</gene>
<keyword evidence="1" id="KW-0119">Carbohydrate metabolism</keyword>
<comment type="pathway">
    <text evidence="1">Cell wall biogenesis; peptidoglycan recycling.</text>
</comment>
<dbReference type="Gene3D" id="3.30.420.40">
    <property type="match status" value="2"/>
</dbReference>
<keyword evidence="1 2" id="KW-0418">Kinase</keyword>
<dbReference type="GO" id="GO:0097175">
    <property type="term" value="P:1,6-anhydro-N-acetyl-beta-muramic acid catabolic process"/>
    <property type="evidence" value="ECO:0007669"/>
    <property type="project" value="UniProtKB-UniRule"/>
</dbReference>
<evidence type="ECO:0000256" key="1">
    <source>
        <dbReference type="HAMAP-Rule" id="MF_01270"/>
    </source>
</evidence>
<comment type="pathway">
    <text evidence="1">Amino-sugar metabolism; 1,6-anhydro-N-acetylmuramate degradation.</text>
</comment>
<comment type="similarity">
    <text evidence="1">Belongs to the anhydro-N-acetylmuramic acid kinase family.</text>
</comment>
<dbReference type="InterPro" id="IPR043129">
    <property type="entry name" value="ATPase_NBD"/>
</dbReference>
<feature type="binding site" evidence="1">
    <location>
        <begin position="19"/>
        <end position="26"/>
    </location>
    <ligand>
        <name>ATP</name>
        <dbReference type="ChEBI" id="CHEBI:30616"/>
    </ligand>
</feature>
<sequence>MLRQLLERYSLTVAGIMSGTSLDGIDVAIVRIDGCGDRAKVELIHFESFAYEAELREKLKQLCSTDHSDVAQLCGMNFAIAERFADAVVRTAAAAQLPMSKIDLISSHGQTVWHIPVADAANAYLPKSTLQIGDLSVIAKRTGRPVVGDFRTADMAVGGQGAPLAPYGDYILFRDSAKGRILQNIGGIGNCTAIPATGTTPTLADADRLIAFDTGPGNMVLDQAVYELSQGQLTYDADGVWAAQGQVHIVLLEDMLAHPYFSQLPPKTTGRELFGKSYASAWLSAAKAQGLPAADIVATATAFTAHSIVRAYQDFVFPHFDIAEVIVSGGGAHNRTLLRMLAELLPQQAIRTSDELGISSDAKEAILFALLGNDWIHGVPNNLPSATGAERPTIMGKLALP</sequence>
<dbReference type="RefSeq" id="WP_188176473.1">
    <property type="nucleotide sequence ID" value="NZ_JACVVD010000008.1"/>
</dbReference>
<comment type="catalytic activity">
    <reaction evidence="1">
        <text>1,6-anhydro-N-acetyl-beta-muramate + ATP + H2O = N-acetyl-D-muramate 6-phosphate + ADP + H(+)</text>
        <dbReference type="Rhea" id="RHEA:24952"/>
        <dbReference type="ChEBI" id="CHEBI:15377"/>
        <dbReference type="ChEBI" id="CHEBI:15378"/>
        <dbReference type="ChEBI" id="CHEBI:30616"/>
        <dbReference type="ChEBI" id="CHEBI:58690"/>
        <dbReference type="ChEBI" id="CHEBI:58722"/>
        <dbReference type="ChEBI" id="CHEBI:456216"/>
        <dbReference type="EC" id="2.7.1.170"/>
    </reaction>
</comment>
<dbReference type="Proteomes" id="UP000650466">
    <property type="component" value="Unassembled WGS sequence"/>
</dbReference>
<dbReference type="AlphaFoldDB" id="A0A926KSV0"/>
<name>A0A926KSV0_9BACL</name>
<dbReference type="EC" id="2.7.1.170" evidence="1"/>
<organism evidence="2 3">
    <name type="scientific">Paenibacillus sedimenti</name>
    <dbReference type="NCBI Taxonomy" id="2770274"/>
    <lineage>
        <taxon>Bacteria</taxon>
        <taxon>Bacillati</taxon>
        <taxon>Bacillota</taxon>
        <taxon>Bacilli</taxon>
        <taxon>Bacillales</taxon>
        <taxon>Paenibacillaceae</taxon>
        <taxon>Paenibacillus</taxon>
    </lineage>
</organism>
<dbReference type="NCBIfam" id="NF007142">
    <property type="entry name" value="PRK09585.2-1"/>
    <property type="match status" value="1"/>
</dbReference>
<dbReference type="PANTHER" id="PTHR30605">
    <property type="entry name" value="ANHYDRO-N-ACETYLMURAMIC ACID KINASE"/>
    <property type="match status" value="1"/>
</dbReference>
<dbReference type="SUPFAM" id="SSF53067">
    <property type="entry name" value="Actin-like ATPase domain"/>
    <property type="match status" value="1"/>
</dbReference>
<keyword evidence="3" id="KW-1185">Reference proteome</keyword>
<proteinExistence type="inferred from homology"/>
<comment type="caution">
    <text evidence="2">The sequence shown here is derived from an EMBL/GenBank/DDBJ whole genome shotgun (WGS) entry which is preliminary data.</text>
</comment>
<keyword evidence="1" id="KW-0547">Nucleotide-binding</keyword>
<dbReference type="GO" id="GO:0016301">
    <property type="term" value="F:kinase activity"/>
    <property type="evidence" value="ECO:0007669"/>
    <property type="project" value="UniProtKB-KW"/>
</dbReference>
<dbReference type="GO" id="GO:0006040">
    <property type="term" value="P:amino sugar metabolic process"/>
    <property type="evidence" value="ECO:0007669"/>
    <property type="project" value="InterPro"/>
</dbReference>
<comment type="function">
    <text evidence="1">Catalyzes the specific phosphorylation of 1,6-anhydro-N-acetylmuramic acid (anhMurNAc) with the simultaneous cleavage of the 1,6-anhydro ring, generating MurNAc-6-P. Is required for the utilization of anhMurNAc either imported from the medium or derived from its own cell wall murein, and thus plays a role in cell wall recycling.</text>
</comment>
<reference evidence="2" key="1">
    <citation type="submission" date="2020-09" db="EMBL/GenBank/DDBJ databases">
        <title>Draft Genome Sequence of Paenibacillus sp. WST5.</title>
        <authorList>
            <person name="Bao Z."/>
        </authorList>
    </citation>
    <scope>NUCLEOTIDE SEQUENCE</scope>
    <source>
        <strain evidence="2">WST5</strain>
    </source>
</reference>
<keyword evidence="1" id="KW-0067">ATP-binding</keyword>
<dbReference type="GO" id="GO:0009254">
    <property type="term" value="P:peptidoglycan turnover"/>
    <property type="evidence" value="ECO:0007669"/>
    <property type="project" value="UniProtKB-UniRule"/>
</dbReference>
<dbReference type="HAMAP" id="MF_01270">
    <property type="entry name" value="AnhMurNAc_kinase"/>
    <property type="match status" value="1"/>
</dbReference>
<evidence type="ECO:0000313" key="2">
    <source>
        <dbReference type="EMBL" id="MBD0382683.1"/>
    </source>
</evidence>
<accession>A0A926KSV0</accession>
<dbReference type="GO" id="GO:0016773">
    <property type="term" value="F:phosphotransferase activity, alcohol group as acceptor"/>
    <property type="evidence" value="ECO:0007669"/>
    <property type="project" value="UniProtKB-UniRule"/>
</dbReference>
<dbReference type="GO" id="GO:0005524">
    <property type="term" value="F:ATP binding"/>
    <property type="evidence" value="ECO:0007669"/>
    <property type="project" value="UniProtKB-UniRule"/>
</dbReference>
<dbReference type="NCBIfam" id="NF007148">
    <property type="entry name" value="PRK09585.3-2"/>
    <property type="match status" value="1"/>
</dbReference>
<evidence type="ECO:0000313" key="3">
    <source>
        <dbReference type="Proteomes" id="UP000650466"/>
    </source>
</evidence>
<dbReference type="PANTHER" id="PTHR30605:SF0">
    <property type="entry name" value="ANHYDRO-N-ACETYLMURAMIC ACID KINASE"/>
    <property type="match status" value="1"/>
</dbReference>
<keyword evidence="1 2" id="KW-0808">Transferase</keyword>
<dbReference type="InterPro" id="IPR005338">
    <property type="entry name" value="Anhydro_N_Ac-Mur_kinase"/>
</dbReference>
<protein>
    <recommendedName>
        <fullName evidence="1">Anhydro-N-acetylmuramic acid kinase</fullName>
        <ecNumber evidence="1">2.7.1.170</ecNumber>
    </recommendedName>
    <alternativeName>
        <fullName evidence="1">AnhMurNAc kinase</fullName>
    </alternativeName>
</protein>
<dbReference type="Pfam" id="PF03702">
    <property type="entry name" value="AnmK"/>
    <property type="match status" value="1"/>
</dbReference>